<dbReference type="InterPro" id="IPR003607">
    <property type="entry name" value="HD/PDEase_dom"/>
</dbReference>
<evidence type="ECO:0000313" key="4">
    <source>
        <dbReference type="Proteomes" id="UP000655830"/>
    </source>
</evidence>
<dbReference type="EMBL" id="JACRSY010000009">
    <property type="protein sequence ID" value="MBC8579321.1"/>
    <property type="molecule type" value="Genomic_DNA"/>
</dbReference>
<feature type="transmembrane region" description="Helical" evidence="1">
    <location>
        <begin position="291"/>
        <end position="311"/>
    </location>
</feature>
<reference evidence="3" key="1">
    <citation type="submission" date="2020-08" db="EMBL/GenBank/DDBJ databases">
        <title>Genome public.</title>
        <authorList>
            <person name="Liu C."/>
            <person name="Sun Q."/>
        </authorList>
    </citation>
    <scope>NUCLEOTIDE SEQUENCE</scope>
    <source>
        <strain evidence="3">NSJ-12</strain>
    </source>
</reference>
<accession>A0A926IE86</accession>
<dbReference type="InterPro" id="IPR011621">
    <property type="entry name" value="Metal-dep_PHydrolase_7TM_intra"/>
</dbReference>
<keyword evidence="1" id="KW-0812">Transmembrane</keyword>
<dbReference type="Gene3D" id="1.10.3210.10">
    <property type="entry name" value="Hypothetical protein af1432"/>
    <property type="match status" value="1"/>
</dbReference>
<feature type="transmembrane region" description="Helical" evidence="1">
    <location>
        <begin position="350"/>
        <end position="370"/>
    </location>
</feature>
<feature type="transmembrane region" description="Helical" evidence="1">
    <location>
        <begin position="252"/>
        <end position="270"/>
    </location>
</feature>
<proteinExistence type="predicted"/>
<dbReference type="InterPro" id="IPR006675">
    <property type="entry name" value="HDIG_dom"/>
</dbReference>
<feature type="transmembrane region" description="Helical" evidence="1">
    <location>
        <begin position="317"/>
        <end position="343"/>
    </location>
</feature>
<name>A0A926IE86_9FIRM</name>
<dbReference type="RefSeq" id="WP_249332431.1">
    <property type="nucleotide sequence ID" value="NZ_JACRSY010000009.1"/>
</dbReference>
<dbReference type="SMART" id="SM00471">
    <property type="entry name" value="HDc"/>
    <property type="match status" value="1"/>
</dbReference>
<dbReference type="Proteomes" id="UP000655830">
    <property type="component" value="Unassembled WGS sequence"/>
</dbReference>
<dbReference type="Pfam" id="PF07697">
    <property type="entry name" value="7TMR-HDED"/>
    <property type="match status" value="1"/>
</dbReference>
<evidence type="ECO:0000259" key="2">
    <source>
        <dbReference type="SMART" id="SM00471"/>
    </source>
</evidence>
<dbReference type="Pfam" id="PF01966">
    <property type="entry name" value="HD"/>
    <property type="match status" value="1"/>
</dbReference>
<dbReference type="PANTHER" id="PTHR36442">
    <property type="entry name" value="CYCLIC-DI-AMP PHOSPHODIESTERASE PGPH"/>
    <property type="match status" value="1"/>
</dbReference>
<feature type="domain" description="HD/PDEase" evidence="2">
    <location>
        <begin position="459"/>
        <end position="614"/>
    </location>
</feature>
<dbReference type="InterPro" id="IPR006674">
    <property type="entry name" value="HD_domain"/>
</dbReference>
<feature type="transmembrane region" description="Helical" evidence="1">
    <location>
        <begin position="376"/>
        <end position="397"/>
    </location>
</feature>
<keyword evidence="1" id="KW-0472">Membrane</keyword>
<keyword evidence="1" id="KW-1133">Transmembrane helix</keyword>
<keyword evidence="4" id="KW-1185">Reference proteome</keyword>
<dbReference type="AlphaFoldDB" id="A0A926IE86"/>
<dbReference type="Pfam" id="PF07698">
    <property type="entry name" value="7TM-7TMR_HD"/>
    <property type="match status" value="1"/>
</dbReference>
<dbReference type="InterPro" id="IPR011624">
    <property type="entry name" value="Metal-dep_PHydrolase_7TM_extra"/>
</dbReference>
<sequence>MKKFRWEVIYFMIAVMLTFFVISSGDFFRKKIHIEIGQIASETIEAPFQVENEIATERKRNQLEALTPDIYKMDERVLEKGIANIELLFDYAEAIKVTAIPQEHGVSPIQTLQSKSPIPLYEDEYKTLLGMSVNRLHSLEQICINLLTNTMEEGIKENENKALDVRAKLEKTDLSTVEQKIAYEIISSQIKPNLIVDKEATALAKEEARESVEPVYILQGERVVEQGTRVTEEAYNVLNKIGYLNIDDSEVYTQYIGVGILIILAVLFLYRSMKYEISNTSLNRGQASLIFILYILSLGIIRMVLMGDYIYMPLAFAPILVAILIHKDIAIVMHLILIVVAALTHKADSVFIIYHLLAGLISISIVAQMQERKQTMVNALLVGLLQTLIFISLNMLVGISLSTQLMLKGVEAFFVGVIVVVLVVGSLPLWEAAFGFITPIQLLELTNPDQPILKRLLIEATGTYYHSLLVANLAEAAADEIGANPLMARVGGYYHDIGKLTCSNYFKENQVLDNPHDYLDPQTSADIILSHVTSGIELADTYKLPKCVKDMIKEHHGTSTAQYFYIKAKNIEGEEVDIKDFSYKGPKPQSKEAALIMLADVVEATVRSMQHKIGTEVTVEDLVRKMVKQKLDEGQLDECPLYISDIEKIIDSFTRMLKGMYHERIEYPERKGK</sequence>
<comment type="caution">
    <text evidence="3">The sequence shown here is derived from an EMBL/GenBank/DDBJ whole genome shotgun (WGS) entry which is preliminary data.</text>
</comment>
<dbReference type="InterPro" id="IPR052722">
    <property type="entry name" value="PgpH_phosphodiesterase"/>
</dbReference>
<protein>
    <submittedName>
        <fullName evidence="3">HDIG domain-containing protein</fullName>
    </submittedName>
</protein>
<dbReference type="PANTHER" id="PTHR36442:SF1">
    <property type="entry name" value="CYCLIC-DI-AMP PHOSPHODIESTERASE PGPH"/>
    <property type="match status" value="1"/>
</dbReference>
<evidence type="ECO:0000313" key="3">
    <source>
        <dbReference type="EMBL" id="MBC8579321.1"/>
    </source>
</evidence>
<dbReference type="NCBIfam" id="TIGR00277">
    <property type="entry name" value="HDIG"/>
    <property type="match status" value="1"/>
</dbReference>
<dbReference type="SUPFAM" id="SSF109604">
    <property type="entry name" value="HD-domain/PDEase-like"/>
    <property type="match status" value="1"/>
</dbReference>
<evidence type="ECO:0000256" key="1">
    <source>
        <dbReference type="SAM" id="Phobius"/>
    </source>
</evidence>
<gene>
    <name evidence="3" type="ORF">H8718_07255</name>
</gene>
<feature type="transmembrane region" description="Helical" evidence="1">
    <location>
        <begin position="7"/>
        <end position="28"/>
    </location>
</feature>
<organism evidence="3 4">
    <name type="scientific">Zhenhengia yiwuensis</name>
    <dbReference type="NCBI Taxonomy" id="2763666"/>
    <lineage>
        <taxon>Bacteria</taxon>
        <taxon>Bacillati</taxon>
        <taxon>Bacillota</taxon>
        <taxon>Clostridia</taxon>
        <taxon>Lachnospirales</taxon>
        <taxon>Lachnospiraceae</taxon>
        <taxon>Zhenhengia</taxon>
    </lineage>
</organism>
<feature type="transmembrane region" description="Helical" evidence="1">
    <location>
        <begin position="409"/>
        <end position="430"/>
    </location>
</feature>
<dbReference type="CDD" id="cd00077">
    <property type="entry name" value="HDc"/>
    <property type="match status" value="1"/>
</dbReference>